<evidence type="ECO:0000259" key="8">
    <source>
        <dbReference type="SMART" id="SM00768"/>
    </source>
</evidence>
<keyword evidence="3" id="KW-0449">Lipoprotein</keyword>
<comment type="caution">
    <text evidence="9">The sequence shown here is derived from an EMBL/GenBank/DDBJ whole genome shotgun (WGS) entry which is preliminary data.</text>
</comment>
<evidence type="ECO:0000256" key="4">
    <source>
        <dbReference type="ARBA" id="ARBA00022729"/>
    </source>
</evidence>
<dbReference type="Proteomes" id="UP000824469">
    <property type="component" value="Unassembled WGS sequence"/>
</dbReference>
<keyword evidence="4" id="KW-0732">Signal</keyword>
<dbReference type="Gene3D" id="1.20.58.1040">
    <property type="match status" value="1"/>
</dbReference>
<dbReference type="PANTHER" id="PTHR31044">
    <property type="entry name" value="BETA-1,3 GLUCANASE"/>
    <property type="match status" value="1"/>
</dbReference>
<keyword evidence="5" id="KW-0472">Membrane</keyword>
<dbReference type="PANTHER" id="PTHR31044:SF35">
    <property type="entry name" value="GLUCAN ENDO-1,3-BETA-GLUCOSIDASE 4-LIKE"/>
    <property type="match status" value="1"/>
</dbReference>
<feature type="domain" description="X8" evidence="8">
    <location>
        <begin position="39"/>
        <end position="117"/>
    </location>
</feature>
<dbReference type="OMA" id="ACKFEVI"/>
<protein>
    <recommendedName>
        <fullName evidence="8">X8 domain-containing protein</fullName>
    </recommendedName>
</protein>
<dbReference type="GO" id="GO:0009506">
    <property type="term" value="C:plasmodesma"/>
    <property type="evidence" value="ECO:0007669"/>
    <property type="project" value="UniProtKB-ARBA"/>
</dbReference>
<organism evidence="9 10">
    <name type="scientific">Taxus chinensis</name>
    <name type="common">Chinese yew</name>
    <name type="synonym">Taxus wallichiana var. chinensis</name>
    <dbReference type="NCBI Taxonomy" id="29808"/>
    <lineage>
        <taxon>Eukaryota</taxon>
        <taxon>Viridiplantae</taxon>
        <taxon>Streptophyta</taxon>
        <taxon>Embryophyta</taxon>
        <taxon>Tracheophyta</taxon>
        <taxon>Spermatophyta</taxon>
        <taxon>Pinopsida</taxon>
        <taxon>Pinidae</taxon>
        <taxon>Conifers II</taxon>
        <taxon>Cupressales</taxon>
        <taxon>Taxaceae</taxon>
        <taxon>Taxus</taxon>
    </lineage>
</organism>
<dbReference type="GO" id="GO:0098552">
    <property type="term" value="C:side of membrane"/>
    <property type="evidence" value="ECO:0007669"/>
    <property type="project" value="UniProtKB-KW"/>
</dbReference>
<dbReference type="SMART" id="SM00768">
    <property type="entry name" value="X8"/>
    <property type="match status" value="1"/>
</dbReference>
<accession>A0AA38L9V9</accession>
<dbReference type="InterPro" id="IPR012946">
    <property type="entry name" value="X8"/>
</dbReference>
<comment type="subcellular location">
    <subcellularLocation>
        <location evidence="1">Cell membrane</location>
        <topology evidence="1">Lipid-anchor</topology>
        <topology evidence="1">GPI-anchor</topology>
    </subcellularLocation>
</comment>
<evidence type="ECO:0000313" key="9">
    <source>
        <dbReference type="EMBL" id="KAH9313685.1"/>
    </source>
</evidence>
<evidence type="ECO:0000256" key="5">
    <source>
        <dbReference type="ARBA" id="ARBA00023136"/>
    </source>
</evidence>
<dbReference type="AlphaFoldDB" id="A0AA38L9V9"/>
<evidence type="ECO:0000313" key="10">
    <source>
        <dbReference type="Proteomes" id="UP000824469"/>
    </source>
</evidence>
<evidence type="ECO:0000256" key="6">
    <source>
        <dbReference type="ARBA" id="ARBA00023157"/>
    </source>
</evidence>
<sequence>IHFSRQLEDMGTQKNYVAIVNMVLLLATAPQTDGAINGEWCIADPQAPPEILQGALDWACGEGRADCTAIQWNQPCFQPNTVVSHASYAFNTYWQNNKHKGATCHFNSASYVTEANP</sequence>
<keyword evidence="10" id="KW-1185">Reference proteome</keyword>
<evidence type="ECO:0000256" key="2">
    <source>
        <dbReference type="ARBA" id="ARBA00022475"/>
    </source>
</evidence>
<dbReference type="FunFam" id="1.20.58.1040:FF:000001">
    <property type="entry name" value="Glucan endo-1,3-beta-glucosidase 4"/>
    <property type="match status" value="1"/>
</dbReference>
<keyword evidence="3" id="KW-0336">GPI-anchor</keyword>
<dbReference type="InterPro" id="IPR044788">
    <property type="entry name" value="X8_dom_prot"/>
</dbReference>
<reference evidence="9 10" key="1">
    <citation type="journal article" date="2021" name="Nat. Plants">
        <title>The Taxus genome provides insights into paclitaxel biosynthesis.</title>
        <authorList>
            <person name="Xiong X."/>
            <person name="Gou J."/>
            <person name="Liao Q."/>
            <person name="Li Y."/>
            <person name="Zhou Q."/>
            <person name="Bi G."/>
            <person name="Li C."/>
            <person name="Du R."/>
            <person name="Wang X."/>
            <person name="Sun T."/>
            <person name="Guo L."/>
            <person name="Liang H."/>
            <person name="Lu P."/>
            <person name="Wu Y."/>
            <person name="Zhang Z."/>
            <person name="Ro D.K."/>
            <person name="Shang Y."/>
            <person name="Huang S."/>
            <person name="Yan J."/>
        </authorList>
    </citation>
    <scope>NUCLEOTIDE SEQUENCE [LARGE SCALE GENOMIC DNA]</scope>
    <source>
        <strain evidence="9">Ta-2019</strain>
    </source>
</reference>
<keyword evidence="2" id="KW-1003">Cell membrane</keyword>
<feature type="non-terminal residue" evidence="9">
    <location>
        <position position="117"/>
    </location>
</feature>
<dbReference type="GO" id="GO:0005886">
    <property type="term" value="C:plasma membrane"/>
    <property type="evidence" value="ECO:0007669"/>
    <property type="project" value="UniProtKB-SubCell"/>
</dbReference>
<name>A0AA38L9V9_TAXCH</name>
<feature type="non-terminal residue" evidence="9">
    <location>
        <position position="1"/>
    </location>
</feature>
<proteinExistence type="predicted"/>
<evidence type="ECO:0000256" key="7">
    <source>
        <dbReference type="ARBA" id="ARBA00023180"/>
    </source>
</evidence>
<keyword evidence="7" id="KW-0325">Glycoprotein</keyword>
<evidence type="ECO:0000256" key="1">
    <source>
        <dbReference type="ARBA" id="ARBA00004609"/>
    </source>
</evidence>
<dbReference type="Pfam" id="PF07983">
    <property type="entry name" value="X8"/>
    <property type="match status" value="1"/>
</dbReference>
<gene>
    <name evidence="9" type="ORF">KI387_022312</name>
</gene>
<evidence type="ECO:0000256" key="3">
    <source>
        <dbReference type="ARBA" id="ARBA00022622"/>
    </source>
</evidence>
<dbReference type="EMBL" id="JAHRHJ020000005">
    <property type="protein sequence ID" value="KAH9313685.1"/>
    <property type="molecule type" value="Genomic_DNA"/>
</dbReference>
<keyword evidence="6" id="KW-1015">Disulfide bond</keyword>